<dbReference type="AlphaFoldDB" id="A0A8X6VRA6"/>
<reference evidence="1" key="1">
    <citation type="submission" date="2020-08" db="EMBL/GenBank/DDBJ databases">
        <title>Multicomponent nature underlies the extraordinary mechanical properties of spider dragline silk.</title>
        <authorList>
            <person name="Kono N."/>
            <person name="Nakamura H."/>
            <person name="Mori M."/>
            <person name="Yoshida Y."/>
            <person name="Ohtoshi R."/>
            <person name="Malay A.D."/>
            <person name="Moran D.A.P."/>
            <person name="Tomita M."/>
            <person name="Numata K."/>
            <person name="Arakawa K."/>
        </authorList>
    </citation>
    <scope>NUCLEOTIDE SEQUENCE</scope>
</reference>
<sequence length="69" mass="7944">MELVNLNHGQVTRKTLELVPPSPNYHTIPTGGRLTSRQILCASLPYTAGLRWYWARTHVMPAMIRYLDH</sequence>
<protein>
    <submittedName>
        <fullName evidence="1">Uncharacterized protein</fullName>
    </submittedName>
</protein>
<dbReference type="EMBL" id="BMAU01021346">
    <property type="protein sequence ID" value="GFY17630.1"/>
    <property type="molecule type" value="Genomic_DNA"/>
</dbReference>
<proteinExistence type="predicted"/>
<organism evidence="1 2">
    <name type="scientific">Trichonephila clavipes</name>
    <name type="common">Golden silk orbweaver</name>
    <name type="synonym">Nephila clavipes</name>
    <dbReference type="NCBI Taxonomy" id="2585209"/>
    <lineage>
        <taxon>Eukaryota</taxon>
        <taxon>Metazoa</taxon>
        <taxon>Ecdysozoa</taxon>
        <taxon>Arthropoda</taxon>
        <taxon>Chelicerata</taxon>
        <taxon>Arachnida</taxon>
        <taxon>Araneae</taxon>
        <taxon>Araneomorphae</taxon>
        <taxon>Entelegynae</taxon>
        <taxon>Araneoidea</taxon>
        <taxon>Nephilidae</taxon>
        <taxon>Trichonephila</taxon>
    </lineage>
</organism>
<keyword evidence="2" id="KW-1185">Reference proteome</keyword>
<name>A0A8X6VRA6_TRICX</name>
<comment type="caution">
    <text evidence="1">The sequence shown here is derived from an EMBL/GenBank/DDBJ whole genome shotgun (WGS) entry which is preliminary data.</text>
</comment>
<dbReference type="Proteomes" id="UP000887159">
    <property type="component" value="Unassembled WGS sequence"/>
</dbReference>
<evidence type="ECO:0000313" key="1">
    <source>
        <dbReference type="EMBL" id="GFY17630.1"/>
    </source>
</evidence>
<evidence type="ECO:0000313" key="2">
    <source>
        <dbReference type="Proteomes" id="UP000887159"/>
    </source>
</evidence>
<gene>
    <name evidence="1" type="ORF">TNCV_1073651</name>
</gene>
<accession>A0A8X6VRA6</accession>